<keyword evidence="2" id="KW-0808">Transferase</keyword>
<dbReference type="EMBL" id="VIKS01000003">
    <property type="protein sequence ID" value="TQV88712.1"/>
    <property type="molecule type" value="Genomic_DNA"/>
</dbReference>
<feature type="domain" description="BioF2-like acetyltransferase" evidence="1">
    <location>
        <begin position="160"/>
        <end position="304"/>
    </location>
</feature>
<dbReference type="Pfam" id="PF13480">
    <property type="entry name" value="Acetyltransf_6"/>
    <property type="match status" value="1"/>
</dbReference>
<protein>
    <submittedName>
        <fullName evidence="2">GNAT family N-acetyltransferase</fullName>
    </submittedName>
</protein>
<keyword evidence="3" id="KW-1185">Reference proteome</keyword>
<organism evidence="2 3">
    <name type="scientific">Aliikangiella coralliicola</name>
    <dbReference type="NCBI Taxonomy" id="2592383"/>
    <lineage>
        <taxon>Bacteria</taxon>
        <taxon>Pseudomonadati</taxon>
        <taxon>Pseudomonadota</taxon>
        <taxon>Gammaproteobacteria</taxon>
        <taxon>Oceanospirillales</taxon>
        <taxon>Pleioneaceae</taxon>
        <taxon>Aliikangiella</taxon>
    </lineage>
</organism>
<comment type="caution">
    <text evidence="2">The sequence shown here is derived from an EMBL/GenBank/DDBJ whole genome shotgun (WGS) entry which is preliminary data.</text>
</comment>
<gene>
    <name evidence="2" type="ORF">FLL46_04055</name>
</gene>
<dbReference type="InterPro" id="IPR038740">
    <property type="entry name" value="BioF2-like_GNAT_dom"/>
</dbReference>
<dbReference type="AlphaFoldDB" id="A0A545UGW9"/>
<dbReference type="OrthoDB" id="4349922at2"/>
<evidence type="ECO:0000259" key="1">
    <source>
        <dbReference type="Pfam" id="PF13480"/>
    </source>
</evidence>
<dbReference type="InterPro" id="IPR016181">
    <property type="entry name" value="Acyl_CoA_acyltransferase"/>
</dbReference>
<dbReference type="RefSeq" id="WP_142892164.1">
    <property type="nucleotide sequence ID" value="NZ_ML660161.1"/>
</dbReference>
<name>A0A545UGW9_9GAMM</name>
<reference evidence="2 3" key="1">
    <citation type="submission" date="2019-07" db="EMBL/GenBank/DDBJ databases">
        <title>Draft genome for Aliikangiella sp. M105.</title>
        <authorList>
            <person name="Wang G."/>
        </authorList>
    </citation>
    <scope>NUCLEOTIDE SEQUENCE [LARGE SCALE GENOMIC DNA]</scope>
    <source>
        <strain evidence="2 3">M105</strain>
    </source>
</reference>
<dbReference type="SUPFAM" id="SSF55729">
    <property type="entry name" value="Acyl-CoA N-acyltransferases (Nat)"/>
    <property type="match status" value="1"/>
</dbReference>
<evidence type="ECO:0000313" key="2">
    <source>
        <dbReference type="EMBL" id="TQV88712.1"/>
    </source>
</evidence>
<accession>A0A545UGW9</accession>
<proteinExistence type="predicted"/>
<dbReference type="Proteomes" id="UP000315439">
    <property type="component" value="Unassembled WGS sequence"/>
</dbReference>
<evidence type="ECO:0000313" key="3">
    <source>
        <dbReference type="Proteomes" id="UP000315439"/>
    </source>
</evidence>
<sequence length="344" mass="40579">MRIKILTRNQANQIDSKQWDELANKSQFVNPFYERWSLLPALEFLQKDDKVYLVTASIDEELVALFPIKIEQHSLGIRYLSVWQHDHCFICDPLCSQPSLLVGIIRHVVQKLKVLVVEIQRHSRESYGHQFDLESCTFSETRGVIFKTDQISNHLESLPRKVRAENRRVKKRLFNQANATYLTSKEDQSKNWLKEYCQLEHTGWKGIAKGSILSNENVYRYYQTMFNSAWQSGKVEFQGLFSDQTPVAISFRIISRNRAFELKTSYHENYRQFYPGVVLELMNIEALAGTEFKLVDSCTSSENYLINRLWPDQRNLYRSLYFHNRLSGKLLKMLYKLKNRNRLS</sequence>
<dbReference type="GO" id="GO:0016740">
    <property type="term" value="F:transferase activity"/>
    <property type="evidence" value="ECO:0007669"/>
    <property type="project" value="UniProtKB-KW"/>
</dbReference>